<evidence type="ECO:0000256" key="1">
    <source>
        <dbReference type="SAM" id="MobiDB-lite"/>
    </source>
</evidence>
<keyword evidence="3" id="KW-1185">Reference proteome</keyword>
<reference evidence="3" key="1">
    <citation type="journal article" date="2013" name="Nature">
        <title>Draft genome of the wheat A-genome progenitor Triticum urartu.</title>
        <authorList>
            <person name="Ling H.Q."/>
            <person name="Zhao S."/>
            <person name="Liu D."/>
            <person name="Wang J."/>
            <person name="Sun H."/>
            <person name="Zhang C."/>
            <person name="Fan H."/>
            <person name="Li D."/>
            <person name="Dong L."/>
            <person name="Tao Y."/>
            <person name="Gao C."/>
            <person name="Wu H."/>
            <person name="Li Y."/>
            <person name="Cui Y."/>
            <person name="Guo X."/>
            <person name="Zheng S."/>
            <person name="Wang B."/>
            <person name="Yu K."/>
            <person name="Liang Q."/>
            <person name="Yang W."/>
            <person name="Lou X."/>
            <person name="Chen J."/>
            <person name="Feng M."/>
            <person name="Jian J."/>
            <person name="Zhang X."/>
            <person name="Luo G."/>
            <person name="Jiang Y."/>
            <person name="Liu J."/>
            <person name="Wang Z."/>
            <person name="Sha Y."/>
            <person name="Zhang B."/>
            <person name="Wu H."/>
            <person name="Tang D."/>
            <person name="Shen Q."/>
            <person name="Xue P."/>
            <person name="Zou S."/>
            <person name="Wang X."/>
            <person name="Liu X."/>
            <person name="Wang F."/>
            <person name="Yang Y."/>
            <person name="An X."/>
            <person name="Dong Z."/>
            <person name="Zhang K."/>
            <person name="Zhang X."/>
            <person name="Luo M.C."/>
            <person name="Dvorak J."/>
            <person name="Tong Y."/>
            <person name="Wang J."/>
            <person name="Yang H."/>
            <person name="Li Z."/>
            <person name="Wang D."/>
            <person name="Zhang A."/>
            <person name="Wang J."/>
        </authorList>
    </citation>
    <scope>NUCLEOTIDE SEQUENCE</scope>
    <source>
        <strain evidence="3">cv. G1812</strain>
    </source>
</reference>
<evidence type="ECO:0000313" key="2">
    <source>
        <dbReference type="EnsemblPlants" id="TuG1812G0300001912.01.T03"/>
    </source>
</evidence>
<dbReference type="AlphaFoldDB" id="A0A8R7TT42"/>
<organism evidence="2 3">
    <name type="scientific">Triticum urartu</name>
    <name type="common">Red wild einkorn</name>
    <name type="synonym">Crithodium urartu</name>
    <dbReference type="NCBI Taxonomy" id="4572"/>
    <lineage>
        <taxon>Eukaryota</taxon>
        <taxon>Viridiplantae</taxon>
        <taxon>Streptophyta</taxon>
        <taxon>Embryophyta</taxon>
        <taxon>Tracheophyta</taxon>
        <taxon>Spermatophyta</taxon>
        <taxon>Magnoliopsida</taxon>
        <taxon>Liliopsida</taxon>
        <taxon>Poales</taxon>
        <taxon>Poaceae</taxon>
        <taxon>BOP clade</taxon>
        <taxon>Pooideae</taxon>
        <taxon>Triticodae</taxon>
        <taxon>Triticeae</taxon>
        <taxon>Triticinae</taxon>
        <taxon>Triticum</taxon>
    </lineage>
</organism>
<sequence>MHVTTPSKSALQTCSKKKRVRGTGRKEKQPSASCHDSSNTHHQVGCSWSPYQEQVHTHHPDAERCTARGLSAQASVRQLSLPNAGTD</sequence>
<accession>A0A8R7TT42</accession>
<feature type="region of interest" description="Disordered" evidence="1">
    <location>
        <begin position="1"/>
        <end position="45"/>
    </location>
</feature>
<reference evidence="2" key="2">
    <citation type="submission" date="2018-03" db="EMBL/GenBank/DDBJ databases">
        <title>The Triticum urartu genome reveals the dynamic nature of wheat genome evolution.</title>
        <authorList>
            <person name="Ling H."/>
            <person name="Ma B."/>
            <person name="Shi X."/>
            <person name="Liu H."/>
            <person name="Dong L."/>
            <person name="Sun H."/>
            <person name="Cao Y."/>
            <person name="Gao Q."/>
            <person name="Zheng S."/>
            <person name="Li Y."/>
            <person name="Yu Y."/>
            <person name="Du H."/>
            <person name="Qi M."/>
            <person name="Li Y."/>
            <person name="Yu H."/>
            <person name="Cui Y."/>
            <person name="Wang N."/>
            <person name="Chen C."/>
            <person name="Wu H."/>
            <person name="Zhao Y."/>
            <person name="Zhang J."/>
            <person name="Li Y."/>
            <person name="Zhou W."/>
            <person name="Zhang B."/>
            <person name="Hu W."/>
            <person name="Eijk M."/>
            <person name="Tang J."/>
            <person name="Witsenboer H."/>
            <person name="Zhao S."/>
            <person name="Li Z."/>
            <person name="Zhang A."/>
            <person name="Wang D."/>
            <person name="Liang C."/>
        </authorList>
    </citation>
    <scope>NUCLEOTIDE SEQUENCE [LARGE SCALE GENOMIC DNA]</scope>
    <source>
        <strain evidence="2">cv. G1812</strain>
    </source>
</reference>
<dbReference type="Proteomes" id="UP000015106">
    <property type="component" value="Chromosome 3"/>
</dbReference>
<name>A0A8R7TT42_TRIUA</name>
<dbReference type="EnsemblPlants" id="TuG1812G0300001912.01.T01">
    <property type="protein sequence ID" value="TuG1812G0300001912.01.T01"/>
    <property type="gene ID" value="TuG1812G0300001912.01"/>
</dbReference>
<feature type="compositionally biased region" description="Polar residues" evidence="1">
    <location>
        <begin position="30"/>
        <end position="42"/>
    </location>
</feature>
<reference evidence="2" key="3">
    <citation type="submission" date="2022-06" db="UniProtKB">
        <authorList>
            <consortium name="EnsemblPlants"/>
        </authorList>
    </citation>
    <scope>IDENTIFICATION</scope>
</reference>
<feature type="compositionally biased region" description="Polar residues" evidence="1">
    <location>
        <begin position="1"/>
        <end position="14"/>
    </location>
</feature>
<protein>
    <submittedName>
        <fullName evidence="2">Uncharacterized protein</fullName>
    </submittedName>
</protein>
<evidence type="ECO:0000313" key="3">
    <source>
        <dbReference type="Proteomes" id="UP000015106"/>
    </source>
</evidence>
<dbReference type="EnsemblPlants" id="TuG1812G0300001912.01.T03">
    <property type="protein sequence ID" value="TuG1812G0300001912.01.T03"/>
    <property type="gene ID" value="TuG1812G0300001912.01"/>
</dbReference>
<dbReference type="Gramene" id="TuG1812G0300001912.01.T03">
    <property type="protein sequence ID" value="TuG1812G0300001912.01.T03"/>
    <property type="gene ID" value="TuG1812G0300001912.01"/>
</dbReference>
<proteinExistence type="predicted"/>
<dbReference type="Gramene" id="TuG1812G0300001912.01.T01">
    <property type="protein sequence ID" value="TuG1812G0300001912.01.T01"/>
    <property type="gene ID" value="TuG1812G0300001912.01"/>
</dbReference>